<dbReference type="SMART" id="SM00283">
    <property type="entry name" value="MA"/>
    <property type="match status" value="1"/>
</dbReference>
<evidence type="ECO:0000313" key="11">
    <source>
        <dbReference type="Proteomes" id="UP000243739"/>
    </source>
</evidence>
<evidence type="ECO:0000256" key="4">
    <source>
        <dbReference type="ARBA" id="ARBA00023224"/>
    </source>
</evidence>
<proteinExistence type="inferred from homology"/>
<evidence type="ECO:0000313" key="10">
    <source>
        <dbReference type="EMBL" id="OEG00204.1"/>
    </source>
</evidence>
<evidence type="ECO:0008006" key="12">
    <source>
        <dbReference type="Google" id="ProtNLM"/>
    </source>
</evidence>
<protein>
    <recommendedName>
        <fullName evidence="12">Methyl-accepting transducer domain-containing protein</fullName>
    </recommendedName>
</protein>
<feature type="transmembrane region" description="Helical" evidence="7">
    <location>
        <begin position="42"/>
        <end position="66"/>
    </location>
</feature>
<evidence type="ECO:0000256" key="7">
    <source>
        <dbReference type="SAM" id="Phobius"/>
    </source>
</evidence>
<dbReference type="Pfam" id="PF00015">
    <property type="entry name" value="MCPsignal"/>
    <property type="match status" value="1"/>
</dbReference>
<dbReference type="OrthoDB" id="2489132at2"/>
<keyword evidence="4 6" id="KW-0807">Transducer</keyword>
<feature type="domain" description="HAMP" evidence="9">
    <location>
        <begin position="66"/>
        <end position="118"/>
    </location>
</feature>
<evidence type="ECO:0000259" key="8">
    <source>
        <dbReference type="PROSITE" id="PS50111"/>
    </source>
</evidence>
<comment type="similarity">
    <text evidence="5">Belongs to the methyl-accepting chemotaxis (MCP) protein family.</text>
</comment>
<dbReference type="PANTHER" id="PTHR32089">
    <property type="entry name" value="METHYL-ACCEPTING CHEMOTAXIS PROTEIN MCPB"/>
    <property type="match status" value="1"/>
</dbReference>
<feature type="transmembrane region" description="Helical" evidence="7">
    <location>
        <begin position="12"/>
        <end position="36"/>
    </location>
</feature>
<evidence type="ECO:0000256" key="6">
    <source>
        <dbReference type="PROSITE-ProRule" id="PRU00284"/>
    </source>
</evidence>
<dbReference type="PROSITE" id="PS50111">
    <property type="entry name" value="CHEMOTAXIS_TRANSDUC_2"/>
    <property type="match status" value="1"/>
</dbReference>
<dbReference type="InterPro" id="IPR003660">
    <property type="entry name" value="HAMP_dom"/>
</dbReference>
<dbReference type="RefSeq" id="WP_069655930.1">
    <property type="nucleotide sequence ID" value="NZ_MIJF01000005.1"/>
</dbReference>
<dbReference type="EMBL" id="MIJF01000005">
    <property type="protein sequence ID" value="OEG00204.1"/>
    <property type="molecule type" value="Genomic_DNA"/>
</dbReference>
<organism evidence="10 11">
    <name type="scientific">Vulcanibacillus modesticaldus</name>
    <dbReference type="NCBI Taxonomy" id="337097"/>
    <lineage>
        <taxon>Bacteria</taxon>
        <taxon>Bacillati</taxon>
        <taxon>Bacillota</taxon>
        <taxon>Bacilli</taxon>
        <taxon>Bacillales</taxon>
        <taxon>Bacillaceae</taxon>
        <taxon>Vulcanibacillus</taxon>
    </lineage>
</organism>
<evidence type="ECO:0000259" key="9">
    <source>
        <dbReference type="PROSITE" id="PS50885"/>
    </source>
</evidence>
<evidence type="ECO:0000256" key="5">
    <source>
        <dbReference type="ARBA" id="ARBA00029447"/>
    </source>
</evidence>
<gene>
    <name evidence="10" type="ORF">BHF71_05820</name>
</gene>
<keyword evidence="3 7" id="KW-0472">Membrane</keyword>
<keyword evidence="7" id="KW-1133">Transmembrane helix</keyword>
<dbReference type="PROSITE" id="PS50885">
    <property type="entry name" value="HAMP"/>
    <property type="match status" value="1"/>
</dbReference>
<dbReference type="AlphaFoldDB" id="A0A1D2YWX0"/>
<keyword evidence="2" id="KW-1003">Cell membrane</keyword>
<dbReference type="Proteomes" id="UP000243739">
    <property type="component" value="Unassembled WGS sequence"/>
</dbReference>
<dbReference type="CDD" id="cd06225">
    <property type="entry name" value="HAMP"/>
    <property type="match status" value="1"/>
</dbReference>
<dbReference type="STRING" id="337097.BHF71_05820"/>
<reference evidence="10 11" key="1">
    <citation type="submission" date="2016-09" db="EMBL/GenBank/DDBJ databases">
        <title>Draft genome sequence for the type strain of Vulcanibacillus modesticaldus BR, a strictly anaerobic, moderately thermophilic, and nitrate-reducing bacterium from deep sea-hydrothermal vents of the Mid-Atlantic Ridge.</title>
        <authorList>
            <person name="Abin C.A."/>
            <person name="Hollibaugh J.T."/>
        </authorList>
    </citation>
    <scope>NUCLEOTIDE SEQUENCE [LARGE SCALE GENOMIC DNA]</scope>
    <source>
        <strain evidence="10 11">BR</strain>
    </source>
</reference>
<accession>A0A1D2YWX0</accession>
<comment type="caution">
    <text evidence="10">The sequence shown here is derived from an EMBL/GenBank/DDBJ whole genome shotgun (WGS) entry which is preliminary data.</text>
</comment>
<dbReference type="GO" id="GO:0007165">
    <property type="term" value="P:signal transduction"/>
    <property type="evidence" value="ECO:0007669"/>
    <property type="project" value="UniProtKB-KW"/>
</dbReference>
<dbReference type="PANTHER" id="PTHR32089:SF112">
    <property type="entry name" value="LYSOZYME-LIKE PROTEIN-RELATED"/>
    <property type="match status" value="1"/>
</dbReference>
<sequence length="423" mass="46954">MNNQSSVSAFSYIGKTLLTVIPGSATLGGVASLAIGLEGLTFWLNVGSIALGGVVLGILAGGLNYYRFVRPIRYIVTYSNKISNGDFTEKCSVENVGYLKPIAIALNKMRDNFIQVFDNIQSSSKHLNIASDELTTSAIQSKNSGDEMTAIIENTTLSMQHLAEYTQENLDRLNYIAEKWDKIEQYLANTYHANTKILNQTEEGLNDIKNTIQQMLDIENIMEEANKIMQKLHDSSNQITQIVDVITDITEQTNLLALNASIEAARAGEHGSGFAVVAHEVKKLAEQSSESAKHIFEIVENNLQETKLAVKLMGNGKNETTKGKLMVKEVYNFSQEIANYLKNTIGEIKIYMDNTLEIKEKQKELLDSMIQLNGISQQTASGTEETTELIKEQFSNMEQIANHAELLNKLSNKLKESISNLNI</sequence>
<name>A0A1D2YWX0_9BACI</name>
<dbReference type="InterPro" id="IPR004089">
    <property type="entry name" value="MCPsignal_dom"/>
</dbReference>
<keyword evidence="7" id="KW-0812">Transmembrane</keyword>
<keyword evidence="11" id="KW-1185">Reference proteome</keyword>
<dbReference type="SUPFAM" id="SSF58104">
    <property type="entry name" value="Methyl-accepting chemotaxis protein (MCP) signaling domain"/>
    <property type="match status" value="1"/>
</dbReference>
<comment type="subcellular location">
    <subcellularLocation>
        <location evidence="1">Cell membrane</location>
    </subcellularLocation>
</comment>
<dbReference type="GO" id="GO:0005886">
    <property type="term" value="C:plasma membrane"/>
    <property type="evidence" value="ECO:0007669"/>
    <property type="project" value="UniProtKB-SubCell"/>
</dbReference>
<evidence type="ECO:0000256" key="3">
    <source>
        <dbReference type="ARBA" id="ARBA00023136"/>
    </source>
</evidence>
<feature type="domain" description="Methyl-accepting transducer" evidence="8">
    <location>
        <begin position="123"/>
        <end position="394"/>
    </location>
</feature>
<evidence type="ECO:0000256" key="2">
    <source>
        <dbReference type="ARBA" id="ARBA00022475"/>
    </source>
</evidence>
<dbReference type="Gene3D" id="1.10.287.950">
    <property type="entry name" value="Methyl-accepting chemotaxis protein"/>
    <property type="match status" value="1"/>
</dbReference>
<evidence type="ECO:0000256" key="1">
    <source>
        <dbReference type="ARBA" id="ARBA00004236"/>
    </source>
</evidence>